<protein>
    <submittedName>
        <fullName evidence="11">Cobalt/zinc/cadmium efflux RND transporter, membrane fusion protein, CzcB family</fullName>
    </submittedName>
</protein>
<accession>A0A375ACI1</accession>
<evidence type="ECO:0000256" key="5">
    <source>
        <dbReference type="SAM" id="MobiDB-lite"/>
    </source>
</evidence>
<dbReference type="NCBIfam" id="TIGR01730">
    <property type="entry name" value="RND_mfp"/>
    <property type="match status" value="1"/>
</dbReference>
<feature type="domain" description="CusB-like three alpha-helical bundle" evidence="7">
    <location>
        <begin position="172"/>
        <end position="219"/>
    </location>
</feature>
<organism evidence="11 12">
    <name type="scientific">Dickeya aquatica</name>
    <dbReference type="NCBI Taxonomy" id="1401087"/>
    <lineage>
        <taxon>Bacteria</taxon>
        <taxon>Pseudomonadati</taxon>
        <taxon>Pseudomonadota</taxon>
        <taxon>Gammaproteobacteria</taxon>
        <taxon>Enterobacterales</taxon>
        <taxon>Pectobacteriaceae</taxon>
        <taxon>Dickeya</taxon>
    </lineage>
</organism>
<dbReference type="InterPro" id="IPR021647">
    <property type="entry name" value="CusF_Ec"/>
</dbReference>
<feature type="domain" description="CzcB-like C-terminal circularly permuted SH3-like" evidence="10">
    <location>
        <begin position="339"/>
        <end position="399"/>
    </location>
</feature>
<dbReference type="GO" id="GO:0022857">
    <property type="term" value="F:transmembrane transporter activity"/>
    <property type="evidence" value="ECO:0007669"/>
    <property type="project" value="InterPro"/>
</dbReference>
<evidence type="ECO:0000313" key="11">
    <source>
        <dbReference type="EMBL" id="SLM63802.1"/>
    </source>
</evidence>
<keyword evidence="12" id="KW-1185">Reference proteome</keyword>
<keyword evidence="3" id="KW-0732">Signal</keyword>
<dbReference type="InterPro" id="IPR058792">
    <property type="entry name" value="Beta-barrel_RND_2"/>
</dbReference>
<dbReference type="GO" id="GO:0016020">
    <property type="term" value="C:membrane"/>
    <property type="evidence" value="ECO:0007669"/>
    <property type="project" value="InterPro"/>
</dbReference>
<gene>
    <name evidence="11" type="primary">cusB</name>
    <name evidence="11" type="ORF">DAQ1742_02956</name>
</gene>
<dbReference type="InterPro" id="IPR042230">
    <property type="entry name" value="CusF_sf"/>
</dbReference>
<dbReference type="Pfam" id="PF25954">
    <property type="entry name" value="Beta-barrel_RND_2"/>
    <property type="match status" value="1"/>
</dbReference>
<feature type="domain" description="CusB-like beta-barrel" evidence="9">
    <location>
        <begin position="257"/>
        <end position="331"/>
    </location>
</feature>
<evidence type="ECO:0000256" key="4">
    <source>
        <dbReference type="ARBA" id="ARBA00023065"/>
    </source>
</evidence>
<feature type="domain" description="CusB-like barrel-sandwich hybrid" evidence="8">
    <location>
        <begin position="138"/>
        <end position="251"/>
    </location>
</feature>
<evidence type="ECO:0000259" key="9">
    <source>
        <dbReference type="Pfam" id="PF25954"/>
    </source>
</evidence>
<dbReference type="RefSeq" id="WP_035340859.1">
    <property type="nucleotide sequence ID" value="NZ_LT615367.1"/>
</dbReference>
<dbReference type="KEGG" id="daq:DAQ1742_02956"/>
<proteinExistence type="inferred from homology"/>
<dbReference type="Gene3D" id="2.40.50.320">
    <property type="entry name" value="Copper binding periplasmic protein CusF"/>
    <property type="match status" value="1"/>
</dbReference>
<dbReference type="AlphaFoldDB" id="A0A375ACI1"/>
<dbReference type="InterPro" id="IPR051909">
    <property type="entry name" value="MFP_Cation_Efflux"/>
</dbReference>
<dbReference type="InterPro" id="IPR045800">
    <property type="entry name" value="HMBD"/>
</dbReference>
<evidence type="ECO:0000256" key="3">
    <source>
        <dbReference type="ARBA" id="ARBA00022729"/>
    </source>
</evidence>
<dbReference type="Pfam" id="PF11604">
    <property type="entry name" value="CusF_Ec"/>
    <property type="match status" value="1"/>
</dbReference>
<dbReference type="Pfam" id="PF19335">
    <property type="entry name" value="HMBD"/>
    <property type="match status" value="1"/>
</dbReference>
<dbReference type="Pfam" id="PF25869">
    <property type="entry name" value="3HB_CusB"/>
    <property type="match status" value="1"/>
</dbReference>
<name>A0A375ACI1_9GAMM</name>
<dbReference type="Gene3D" id="2.40.30.170">
    <property type="match status" value="1"/>
</dbReference>
<dbReference type="InterPro" id="IPR058649">
    <property type="entry name" value="CzcB_C"/>
</dbReference>
<dbReference type="GO" id="GO:0060003">
    <property type="term" value="P:copper ion export"/>
    <property type="evidence" value="ECO:0007669"/>
    <property type="project" value="TreeGrafter"/>
</dbReference>
<dbReference type="EMBL" id="LT615367">
    <property type="protein sequence ID" value="SLM63802.1"/>
    <property type="molecule type" value="Genomic_DNA"/>
</dbReference>
<dbReference type="InterPro" id="IPR058791">
    <property type="entry name" value="3HB_CusB"/>
</dbReference>
<evidence type="ECO:0000259" key="10">
    <source>
        <dbReference type="Pfam" id="PF25975"/>
    </source>
</evidence>
<reference evidence="11 12" key="1">
    <citation type="submission" date="2016-09" db="EMBL/GenBank/DDBJ databases">
        <authorList>
            <person name="Reverchon S."/>
            <person name="Nasser W."/>
            <person name="Leonard S."/>
            <person name="Brochier C."/>
            <person name="Duprey A."/>
        </authorList>
    </citation>
    <scope>NUCLEOTIDE SEQUENCE [LARGE SCALE GENOMIC DNA]</scope>
    <source>
        <strain evidence="11 12">174/2</strain>
    </source>
</reference>
<dbReference type="Pfam" id="PF25919">
    <property type="entry name" value="BSH_CusB"/>
    <property type="match status" value="1"/>
</dbReference>
<dbReference type="GO" id="GO:0046914">
    <property type="term" value="F:transition metal ion binding"/>
    <property type="evidence" value="ECO:0007669"/>
    <property type="project" value="TreeGrafter"/>
</dbReference>
<dbReference type="GO" id="GO:0030288">
    <property type="term" value="C:outer membrane-bounded periplasmic space"/>
    <property type="evidence" value="ECO:0007669"/>
    <property type="project" value="TreeGrafter"/>
</dbReference>
<evidence type="ECO:0000256" key="1">
    <source>
        <dbReference type="ARBA" id="ARBA00009477"/>
    </source>
</evidence>
<feature type="region of interest" description="Disordered" evidence="5">
    <location>
        <begin position="414"/>
        <end position="437"/>
    </location>
</feature>
<dbReference type="FunFam" id="2.40.30.170:FF:000010">
    <property type="entry name" value="Efflux RND transporter periplasmic adaptor subunit"/>
    <property type="match status" value="1"/>
</dbReference>
<dbReference type="FunFam" id="2.40.420.20:FF:000003">
    <property type="entry name" value="Cation efflux system protein cusB"/>
    <property type="match status" value="1"/>
</dbReference>
<dbReference type="PANTHER" id="PTHR30097:SF15">
    <property type="entry name" value="CATION EFFLUX SYSTEM PROTEIN CUSB"/>
    <property type="match status" value="1"/>
</dbReference>
<keyword evidence="2" id="KW-0813">Transport</keyword>
<evidence type="ECO:0000256" key="2">
    <source>
        <dbReference type="ARBA" id="ARBA00022448"/>
    </source>
</evidence>
<evidence type="ECO:0000259" key="8">
    <source>
        <dbReference type="Pfam" id="PF25919"/>
    </source>
</evidence>
<dbReference type="Gene3D" id="6.10.140.730">
    <property type="match status" value="1"/>
</dbReference>
<sequence>MNRTLITSLIAVALAASTAGYMIGKRTAHYVPPASSPQADGAQGSPQTNDNRTRKVLYWYDPMVPDKRFEQPGKSPFMDMPLLPRYADETQDNGGVRINPRQQQNLGVRTARAERRARTPALNGYGTVVVNQHSLRTLVAPAGGVIEQLEVSAVQQQVQKGQTLAIVWNPGWAAAQQEYLAVRQLGDAELSRAARQKLALAFMPESVIRNVERDGKTQSRLTISAPQSGYVNRLDVRVGTQLTAAQPLFELAYADPAWLEIEYPAWQAAAVHRGDTFLATSDSWPGVTFQGRITEVLAQLDTTTRTLRARIELDNPDQRLKPGMYLRVQPAAAPAQTVLMVPQSALLMSSQQNRVLVSDGQGYFTPRQVQTGAIQNGWAEILSGLNEGDSVVTSGQFLLDSEASLHSALAAFSDGEQESKAAQPSAAPPEGDYQATGTLNAINGRQVTIAHEAIQALGWPPMTMDFTADSALPDTLRPGMQVRFRFRLQDSGAQLRDLQPIATTAHGGHQ</sequence>
<comment type="similarity">
    <text evidence="1">Belongs to the membrane fusion protein (MFP) (TC 8.A.1) family.</text>
</comment>
<dbReference type="GO" id="GO:0015679">
    <property type="term" value="P:plasma membrane copper ion transport"/>
    <property type="evidence" value="ECO:0007669"/>
    <property type="project" value="TreeGrafter"/>
</dbReference>
<dbReference type="Proteomes" id="UP000294820">
    <property type="component" value="Chromosome 1"/>
</dbReference>
<keyword evidence="4" id="KW-0406">Ion transport</keyword>
<evidence type="ECO:0000313" key="12">
    <source>
        <dbReference type="Proteomes" id="UP000294820"/>
    </source>
</evidence>
<evidence type="ECO:0000259" key="6">
    <source>
        <dbReference type="Pfam" id="PF19335"/>
    </source>
</evidence>
<dbReference type="Pfam" id="PF25975">
    <property type="entry name" value="CzcB_C"/>
    <property type="match status" value="1"/>
</dbReference>
<dbReference type="SUPFAM" id="SSF111369">
    <property type="entry name" value="HlyD-like secretion proteins"/>
    <property type="match status" value="1"/>
</dbReference>
<evidence type="ECO:0000259" key="7">
    <source>
        <dbReference type="Pfam" id="PF25869"/>
    </source>
</evidence>
<feature type="domain" description="Heavy metal binding" evidence="6">
    <location>
        <begin position="58"/>
        <end position="84"/>
    </location>
</feature>
<dbReference type="InterPro" id="IPR006143">
    <property type="entry name" value="RND_pump_MFP"/>
</dbReference>
<dbReference type="Gene3D" id="2.40.420.20">
    <property type="match status" value="1"/>
</dbReference>
<dbReference type="InterPro" id="IPR058790">
    <property type="entry name" value="BSH_CusB"/>
</dbReference>
<feature type="region of interest" description="Disordered" evidence="5">
    <location>
        <begin position="32"/>
        <end position="53"/>
    </location>
</feature>
<dbReference type="PANTHER" id="PTHR30097">
    <property type="entry name" value="CATION EFFLUX SYSTEM PROTEIN CUSB"/>
    <property type="match status" value="1"/>
</dbReference>